<name>A0A177BXT5_9PLEO</name>
<feature type="compositionally biased region" description="Polar residues" evidence="1">
    <location>
        <begin position="899"/>
        <end position="910"/>
    </location>
</feature>
<reference evidence="2 3" key="1">
    <citation type="submission" date="2016-05" db="EMBL/GenBank/DDBJ databases">
        <title>Comparative analysis of secretome profiles of manganese(II)-oxidizing ascomycete fungi.</title>
        <authorList>
            <consortium name="DOE Joint Genome Institute"/>
            <person name="Zeiner C.A."/>
            <person name="Purvine S.O."/>
            <person name="Zink E.M."/>
            <person name="Wu S."/>
            <person name="Pasa-Tolic L."/>
            <person name="Chaput D.L."/>
            <person name="Haridas S."/>
            <person name="Grigoriev I.V."/>
            <person name="Santelli C.M."/>
            <person name="Hansel C.M."/>
        </authorList>
    </citation>
    <scope>NUCLEOTIDE SEQUENCE [LARGE SCALE GENOMIC DNA]</scope>
    <source>
        <strain evidence="2 3">AP3s5-JAC2a</strain>
    </source>
</reference>
<feature type="compositionally biased region" description="Polar residues" evidence="1">
    <location>
        <begin position="295"/>
        <end position="315"/>
    </location>
</feature>
<dbReference type="RefSeq" id="XP_018030699.1">
    <property type="nucleotide sequence ID" value="XM_018182212.1"/>
</dbReference>
<evidence type="ECO:0000256" key="1">
    <source>
        <dbReference type="SAM" id="MobiDB-lite"/>
    </source>
</evidence>
<feature type="compositionally biased region" description="Polar residues" evidence="1">
    <location>
        <begin position="859"/>
        <end position="877"/>
    </location>
</feature>
<dbReference type="GeneID" id="28765698"/>
<protein>
    <submittedName>
        <fullName evidence="2">Uncharacterized protein</fullName>
    </submittedName>
</protein>
<evidence type="ECO:0000313" key="2">
    <source>
        <dbReference type="EMBL" id="OAG00334.1"/>
    </source>
</evidence>
<sequence length="1155" mass="127465">MATTMSQSLENALIDPDDNAACHTLHQLLIRKTTPASPARPATAKAYLEAFCDQRRHVIRRRWTGLLLARLLESCLDVARHLRRTPDDLFRIGAVILGLNEAEETKIVAGLIIRAGLSQGIKFSDFWSEKKVHATSTLFPTEADTSWMKAFQDYLDTISGLSPKSSSPKLVLLYPVAFTAADGYRWSPHDENLPLLLIESHMLTIITPASALHEIEFVYIPFGSIKNVRCKPSSPYDSQGGVVPTTPWAVVLEFISIPTPYQVNCSEQSGNEFTVIMETRADAKDCERFINDTVRPQRNTSDFTDTPSPALSSDSNKGKVMKGSTQALSQGGVIMFDRSQREGSIVQGSQQAHQAALKAAQAPRTEAAHSKCGVLPEVKKLLRLDSLQSVPDATLTDFEFPDHSPSIKRPSKSRTKKLPVNRTGNAVLQTSAPNSNTRKPAASKSKLKSQERSQSDADDDQIEIIDKEDVSDPRAHQIEKATEVTKESKPIDKEIRGPQRRQADVFGIPEEMQEDKKGARGTRRTRAVPMTYKEDTSSEEESAASDFVKRERAKTSRNRASRTVTKKEPLSLSPARSATSKRRARKAKAGTRPLQLLKGSLLSNLQPTAVAKRDHKAKLAGAGDEQRGQGKSTVLAETKHKTQAPSAPRQENRSSEAHILGRLNDIDCDDEPGRTNALKNKDSVASRKRTAASITPSTPRFKRAKLDHDEMRANAEVDESMSMKPPSTVAPVRVLQEPSSPCGSRNMQAPPKPVSEEPIRMISPKTNTMVRSRKQLDERQTPVHQLGKRSHSGMSASLELLSSNSKPTPASPRAASTAISGHADQRQVIMEQAQGEYKIEKSDPFRANRRKISEFTRRLTGSTGQQSKPTEGMSQNHPIELGDSPSSASSEALPPPVQSPVTKSSHTGISQPIDILQIRTPKRSRSRFVERSVAETLPTMESPQVHPGYLSRHEASLHDGTPQIKTGYPLRQETSHCNGNRQDHQGAVEALRANNSEIGGDTLVDFEEPPQVQDEAFLPDLRSSPPPMGSPSSHSSTSAESEPKTDPPVTTSQAEEMEWEASLQPYQRDLKDQLLRVSNRVLQHIIDNESAASDIADTYAKDGRHSLDLLFQSHEQEFNAMHKDVKQKKANLNEATEKVLSKLRLVRQTIEDETE</sequence>
<feature type="compositionally biased region" description="Low complexity" evidence="1">
    <location>
        <begin position="1030"/>
        <end position="1040"/>
    </location>
</feature>
<dbReference type="OrthoDB" id="5374844at2759"/>
<keyword evidence="3" id="KW-1185">Reference proteome</keyword>
<accession>A0A177BXT5</accession>
<feature type="compositionally biased region" description="Low complexity" evidence="1">
    <location>
        <begin position="805"/>
        <end position="820"/>
    </location>
</feature>
<dbReference type="Proteomes" id="UP000077069">
    <property type="component" value="Unassembled WGS sequence"/>
</dbReference>
<feature type="compositionally biased region" description="Low complexity" evidence="1">
    <location>
        <begin position="590"/>
        <end position="606"/>
    </location>
</feature>
<feature type="compositionally biased region" description="Basic residues" evidence="1">
    <location>
        <begin position="579"/>
        <end position="589"/>
    </location>
</feature>
<feature type="region of interest" description="Disordered" evidence="1">
    <location>
        <begin position="1017"/>
        <end position="1057"/>
    </location>
</feature>
<feature type="compositionally biased region" description="Basic and acidic residues" evidence="1">
    <location>
        <begin position="464"/>
        <end position="503"/>
    </location>
</feature>
<feature type="compositionally biased region" description="Polar residues" evidence="1">
    <location>
        <begin position="792"/>
        <end position="804"/>
    </location>
</feature>
<feature type="region of interest" description="Disordered" evidence="1">
    <location>
        <begin position="295"/>
        <end position="323"/>
    </location>
</feature>
<feature type="compositionally biased region" description="Polar residues" evidence="1">
    <location>
        <begin position="737"/>
        <end position="747"/>
    </location>
</feature>
<dbReference type="AlphaFoldDB" id="A0A177BXT5"/>
<feature type="region of interest" description="Disordered" evidence="1">
    <location>
        <begin position="736"/>
        <end position="927"/>
    </location>
</feature>
<feature type="compositionally biased region" description="Basic residues" evidence="1">
    <location>
        <begin position="409"/>
        <end position="419"/>
    </location>
</feature>
<feature type="compositionally biased region" description="Basic and acidic residues" evidence="1">
    <location>
        <begin position="837"/>
        <end position="857"/>
    </location>
</feature>
<dbReference type="EMBL" id="KV441559">
    <property type="protein sequence ID" value="OAG00334.1"/>
    <property type="molecule type" value="Genomic_DNA"/>
</dbReference>
<evidence type="ECO:0000313" key="3">
    <source>
        <dbReference type="Proteomes" id="UP000077069"/>
    </source>
</evidence>
<organism evidence="2 3">
    <name type="scientific">Paraphaeosphaeria sporulosa</name>
    <dbReference type="NCBI Taxonomy" id="1460663"/>
    <lineage>
        <taxon>Eukaryota</taxon>
        <taxon>Fungi</taxon>
        <taxon>Dikarya</taxon>
        <taxon>Ascomycota</taxon>
        <taxon>Pezizomycotina</taxon>
        <taxon>Dothideomycetes</taxon>
        <taxon>Pleosporomycetidae</taxon>
        <taxon>Pleosporales</taxon>
        <taxon>Massarineae</taxon>
        <taxon>Didymosphaeriaceae</taxon>
        <taxon>Paraphaeosphaeria</taxon>
    </lineage>
</organism>
<feature type="compositionally biased region" description="Polar residues" evidence="1">
    <location>
        <begin position="422"/>
        <end position="438"/>
    </location>
</feature>
<dbReference type="STRING" id="1460663.A0A177BXT5"/>
<dbReference type="InParanoid" id="A0A177BXT5"/>
<proteinExistence type="predicted"/>
<gene>
    <name evidence="2" type="ORF">CC84DRAFT_1209325</name>
</gene>
<feature type="region of interest" description="Disordered" evidence="1">
    <location>
        <begin position="395"/>
        <end position="708"/>
    </location>
</feature>